<keyword evidence="3" id="KW-0560">Oxidoreductase</keyword>
<reference evidence="3" key="1">
    <citation type="submission" date="2019-08" db="EMBL/GenBank/DDBJ databases">
        <authorList>
            <person name="Kucharzyk K."/>
            <person name="Murdoch R.W."/>
            <person name="Higgins S."/>
            <person name="Loffler F."/>
        </authorList>
    </citation>
    <scope>NUCLEOTIDE SEQUENCE</scope>
</reference>
<organism evidence="3">
    <name type="scientific">bioreactor metagenome</name>
    <dbReference type="NCBI Taxonomy" id="1076179"/>
    <lineage>
        <taxon>unclassified sequences</taxon>
        <taxon>metagenomes</taxon>
        <taxon>ecological metagenomes</taxon>
    </lineage>
</organism>
<name>A0A645CV63_9ZZZZ</name>
<dbReference type="PROSITE" id="PS01320">
    <property type="entry name" value="UPF0067"/>
    <property type="match status" value="1"/>
</dbReference>
<sequence length="153" mass="16653">MNKTARYNRIATQLGELTAKSPSAVSAMATVAAVLFNKLPHFSWCGFYYLCDGELIAGPYQGPVACQVLRKHTGVCWAAIDRNQSMLVPDVEKFPGHIACDSRTKSEVVIPVHDVNGNVVAVLDVDSHSLNAFDEEDLAGLQTIVKLIEPIQL</sequence>
<comment type="caution">
    <text evidence="3">The sequence shown here is derived from an EMBL/GenBank/DDBJ whole genome shotgun (WGS) entry which is preliminary data.</text>
</comment>
<dbReference type="PANTHER" id="PTHR21021:SF15">
    <property type="entry name" value="FREE METHIONINE-R-SULFOXIDE REDUCTASE"/>
    <property type="match status" value="1"/>
</dbReference>
<proteinExistence type="inferred from homology"/>
<evidence type="ECO:0000256" key="1">
    <source>
        <dbReference type="ARBA" id="ARBA00038454"/>
    </source>
</evidence>
<dbReference type="PANTHER" id="PTHR21021">
    <property type="entry name" value="GAF/PUTATIVE CYTOSKELETAL PROTEIN"/>
    <property type="match status" value="1"/>
</dbReference>
<evidence type="ECO:0000259" key="2">
    <source>
        <dbReference type="Pfam" id="PF13185"/>
    </source>
</evidence>
<protein>
    <submittedName>
        <fullName evidence="3">Free methionine-R-sulfoxide reductase</fullName>
        <ecNumber evidence="3">1.8.4.14</ecNumber>
    </submittedName>
</protein>
<gene>
    <name evidence="3" type="primary">msrC_8</name>
    <name evidence="3" type="ORF">SDC9_127857</name>
</gene>
<dbReference type="InterPro" id="IPR051330">
    <property type="entry name" value="Phosphatase_reg/MetRdx"/>
</dbReference>
<dbReference type="Gene3D" id="3.30.450.40">
    <property type="match status" value="1"/>
</dbReference>
<dbReference type="EMBL" id="VSSQ01030318">
    <property type="protein sequence ID" value="MPM80807.1"/>
    <property type="molecule type" value="Genomic_DNA"/>
</dbReference>
<feature type="domain" description="GAF" evidence="2">
    <location>
        <begin position="37"/>
        <end position="148"/>
    </location>
</feature>
<dbReference type="InterPro" id="IPR029016">
    <property type="entry name" value="GAF-like_dom_sf"/>
</dbReference>
<dbReference type="InterPro" id="IPR000614">
    <property type="entry name" value="FRMsr_CS"/>
</dbReference>
<dbReference type="AlphaFoldDB" id="A0A645CV63"/>
<evidence type="ECO:0000313" key="3">
    <source>
        <dbReference type="EMBL" id="MPM80807.1"/>
    </source>
</evidence>
<dbReference type="GO" id="GO:0005829">
    <property type="term" value="C:cytosol"/>
    <property type="evidence" value="ECO:0007669"/>
    <property type="project" value="TreeGrafter"/>
</dbReference>
<dbReference type="EC" id="1.8.4.14" evidence="3"/>
<accession>A0A645CV63</accession>
<dbReference type="Pfam" id="PF13185">
    <property type="entry name" value="GAF_2"/>
    <property type="match status" value="1"/>
</dbReference>
<dbReference type="GO" id="GO:0033745">
    <property type="term" value="F:L-methionine-(R)-S-oxide reductase activity"/>
    <property type="evidence" value="ECO:0007669"/>
    <property type="project" value="UniProtKB-EC"/>
</dbReference>
<dbReference type="InterPro" id="IPR003018">
    <property type="entry name" value="GAF"/>
</dbReference>
<comment type="similarity">
    <text evidence="1">Belongs to the free Met sulfoxide reductase family.</text>
</comment>
<dbReference type="SUPFAM" id="SSF55781">
    <property type="entry name" value="GAF domain-like"/>
    <property type="match status" value="1"/>
</dbReference>